<evidence type="ECO:0000313" key="11">
    <source>
        <dbReference type="EMBL" id="PIV12905.1"/>
    </source>
</evidence>
<comment type="caution">
    <text evidence="11">The sequence shown here is derived from an EMBL/GenBank/DDBJ whole genome shotgun (WGS) entry which is preliminary data.</text>
</comment>
<comment type="subcellular location">
    <subcellularLocation>
        <location evidence="1">Cytoplasm</location>
    </subcellularLocation>
</comment>
<evidence type="ECO:0000256" key="1">
    <source>
        <dbReference type="ARBA" id="ARBA00004496"/>
    </source>
</evidence>
<sequence length="171" mass="19641">MTQEYLTNSFTQTKKLGEKLAKEILNFPLKKKAVALALIGDLGGGKTTFLQGFARGLGVKGKILSPTFVIMKKFQVSSSKFQLFYHIDCYRIQKPKEILTLGFKDIISNPKNIVAIEWADRARKILAKNTIWIKFRFLNRNKREIIIKAGYKLPFLAKKLNRGFQRGKMKQ</sequence>
<dbReference type="SUPFAM" id="SSF52540">
    <property type="entry name" value="P-loop containing nucleoside triphosphate hydrolases"/>
    <property type="match status" value="1"/>
</dbReference>
<evidence type="ECO:0000256" key="4">
    <source>
        <dbReference type="ARBA" id="ARBA00022490"/>
    </source>
</evidence>
<dbReference type="InterPro" id="IPR027417">
    <property type="entry name" value="P-loop_NTPase"/>
</dbReference>
<dbReference type="GO" id="GO:0046872">
    <property type="term" value="F:metal ion binding"/>
    <property type="evidence" value="ECO:0007669"/>
    <property type="project" value="UniProtKB-KW"/>
</dbReference>
<dbReference type="PANTHER" id="PTHR33540:SF2">
    <property type="entry name" value="TRNA THREONYLCARBAMOYLADENOSINE BIOSYNTHESIS PROTEIN TSAE"/>
    <property type="match status" value="1"/>
</dbReference>
<evidence type="ECO:0000256" key="7">
    <source>
        <dbReference type="ARBA" id="ARBA00022741"/>
    </source>
</evidence>
<dbReference type="NCBIfam" id="TIGR00150">
    <property type="entry name" value="T6A_YjeE"/>
    <property type="match status" value="1"/>
</dbReference>
<evidence type="ECO:0000256" key="8">
    <source>
        <dbReference type="ARBA" id="ARBA00022840"/>
    </source>
</evidence>
<keyword evidence="5" id="KW-0819">tRNA processing</keyword>
<evidence type="ECO:0000256" key="9">
    <source>
        <dbReference type="ARBA" id="ARBA00022842"/>
    </source>
</evidence>
<keyword evidence="9" id="KW-0460">Magnesium</keyword>
<comment type="similarity">
    <text evidence="2">Belongs to the TsaE family.</text>
</comment>
<reference evidence="12" key="1">
    <citation type="submission" date="2017-09" db="EMBL/GenBank/DDBJ databases">
        <title>Depth-based differentiation of microbial function through sediment-hosted aquifers and enrichment of novel symbionts in the deep terrestrial subsurface.</title>
        <authorList>
            <person name="Probst A.J."/>
            <person name="Ladd B."/>
            <person name="Jarett J.K."/>
            <person name="Geller-Mcgrath D.E."/>
            <person name="Sieber C.M.K."/>
            <person name="Emerson J.B."/>
            <person name="Anantharaman K."/>
            <person name="Thomas B.C."/>
            <person name="Malmstrom R."/>
            <person name="Stieglmeier M."/>
            <person name="Klingl A."/>
            <person name="Woyke T."/>
            <person name="Ryan C.M."/>
            <person name="Banfield J.F."/>
        </authorList>
    </citation>
    <scope>NUCLEOTIDE SEQUENCE [LARGE SCALE GENOMIC DNA]</scope>
</reference>
<proteinExistence type="inferred from homology"/>
<evidence type="ECO:0000256" key="3">
    <source>
        <dbReference type="ARBA" id="ARBA00019010"/>
    </source>
</evidence>
<dbReference type="Gene3D" id="3.40.50.300">
    <property type="entry name" value="P-loop containing nucleotide triphosphate hydrolases"/>
    <property type="match status" value="1"/>
</dbReference>
<evidence type="ECO:0000256" key="2">
    <source>
        <dbReference type="ARBA" id="ARBA00007599"/>
    </source>
</evidence>
<dbReference type="PANTHER" id="PTHR33540">
    <property type="entry name" value="TRNA THREONYLCARBAMOYLADENOSINE BIOSYNTHESIS PROTEIN TSAE"/>
    <property type="match status" value="1"/>
</dbReference>
<dbReference type="GO" id="GO:0016740">
    <property type="term" value="F:transferase activity"/>
    <property type="evidence" value="ECO:0007669"/>
    <property type="project" value="UniProtKB-KW"/>
</dbReference>
<dbReference type="EMBL" id="PEUV01000001">
    <property type="protein sequence ID" value="PIV12905.1"/>
    <property type="molecule type" value="Genomic_DNA"/>
</dbReference>
<keyword evidence="11" id="KW-0808">Transferase</keyword>
<keyword evidence="7" id="KW-0547">Nucleotide-binding</keyword>
<dbReference type="AlphaFoldDB" id="A0A2M7BYY7"/>
<evidence type="ECO:0000256" key="10">
    <source>
        <dbReference type="ARBA" id="ARBA00032441"/>
    </source>
</evidence>
<protein>
    <recommendedName>
        <fullName evidence="3">tRNA threonylcarbamoyladenosine biosynthesis protein TsaE</fullName>
    </recommendedName>
    <alternativeName>
        <fullName evidence="10">t(6)A37 threonylcarbamoyladenosine biosynthesis protein TsaE</fullName>
    </alternativeName>
</protein>
<accession>A0A2M7BYY7</accession>
<keyword evidence="4" id="KW-0963">Cytoplasm</keyword>
<dbReference type="Pfam" id="PF02367">
    <property type="entry name" value="TsaE"/>
    <property type="match status" value="1"/>
</dbReference>
<dbReference type="InterPro" id="IPR003442">
    <property type="entry name" value="T6A_TsaE"/>
</dbReference>
<dbReference type="Proteomes" id="UP000230324">
    <property type="component" value="Unassembled WGS sequence"/>
</dbReference>
<evidence type="ECO:0000256" key="5">
    <source>
        <dbReference type="ARBA" id="ARBA00022694"/>
    </source>
</evidence>
<keyword evidence="6" id="KW-0479">Metal-binding</keyword>
<organism evidence="11 12">
    <name type="scientific">Candidatus Nealsonbacteria bacterium CG03_land_8_20_14_0_80_36_12</name>
    <dbReference type="NCBI Taxonomy" id="1974701"/>
    <lineage>
        <taxon>Bacteria</taxon>
        <taxon>Candidatus Nealsoniibacteriota</taxon>
    </lineage>
</organism>
<dbReference type="GO" id="GO:0005524">
    <property type="term" value="F:ATP binding"/>
    <property type="evidence" value="ECO:0007669"/>
    <property type="project" value="UniProtKB-KW"/>
</dbReference>
<dbReference type="GO" id="GO:0005737">
    <property type="term" value="C:cytoplasm"/>
    <property type="evidence" value="ECO:0007669"/>
    <property type="project" value="UniProtKB-SubCell"/>
</dbReference>
<name>A0A2M7BYY7_9BACT</name>
<evidence type="ECO:0000313" key="12">
    <source>
        <dbReference type="Proteomes" id="UP000230324"/>
    </source>
</evidence>
<gene>
    <name evidence="11" type="ORF">COS47_00050</name>
</gene>
<evidence type="ECO:0000256" key="6">
    <source>
        <dbReference type="ARBA" id="ARBA00022723"/>
    </source>
</evidence>
<keyword evidence="8" id="KW-0067">ATP-binding</keyword>
<dbReference type="GO" id="GO:0002949">
    <property type="term" value="P:tRNA threonylcarbamoyladenosine modification"/>
    <property type="evidence" value="ECO:0007669"/>
    <property type="project" value="InterPro"/>
</dbReference>